<feature type="domain" description="LRAT" evidence="1">
    <location>
        <begin position="31"/>
        <end position="178"/>
    </location>
</feature>
<accession>A0ABD3JLU7</accession>
<dbReference type="PANTHER" id="PTHR46137">
    <property type="entry name" value="OS05G0310600 PROTEIN"/>
    <property type="match status" value="1"/>
</dbReference>
<organism evidence="2 3">
    <name type="scientific">Eucalyptus globulus</name>
    <name type="common">Tasmanian blue gum</name>
    <dbReference type="NCBI Taxonomy" id="34317"/>
    <lineage>
        <taxon>Eukaryota</taxon>
        <taxon>Viridiplantae</taxon>
        <taxon>Streptophyta</taxon>
        <taxon>Embryophyta</taxon>
        <taxon>Tracheophyta</taxon>
        <taxon>Spermatophyta</taxon>
        <taxon>Magnoliopsida</taxon>
        <taxon>eudicotyledons</taxon>
        <taxon>Gunneridae</taxon>
        <taxon>Pentapetalae</taxon>
        <taxon>rosids</taxon>
        <taxon>malvids</taxon>
        <taxon>Myrtales</taxon>
        <taxon>Myrtaceae</taxon>
        <taxon>Myrtoideae</taxon>
        <taxon>Eucalypteae</taxon>
        <taxon>Eucalyptus</taxon>
    </lineage>
</organism>
<protein>
    <recommendedName>
        <fullName evidence="1">LRAT domain-containing protein</fullName>
    </recommendedName>
</protein>
<gene>
    <name evidence="2" type="ORF">ACJRO7_032744</name>
</gene>
<dbReference type="Proteomes" id="UP001634007">
    <property type="component" value="Unassembled WGS sequence"/>
</dbReference>
<comment type="caution">
    <text evidence="2">The sequence shown here is derived from an EMBL/GenBank/DDBJ whole genome shotgun (WGS) entry which is preliminary data.</text>
</comment>
<dbReference type="SUPFAM" id="SSF54001">
    <property type="entry name" value="Cysteine proteinases"/>
    <property type="match status" value="1"/>
</dbReference>
<dbReference type="Pfam" id="PF04970">
    <property type="entry name" value="LRAT"/>
    <property type="match status" value="1"/>
</dbReference>
<dbReference type="PANTHER" id="PTHR46137:SF14">
    <property type="entry name" value="LRAT DOMAIN-CONTAINING PROTEIN"/>
    <property type="match status" value="1"/>
</dbReference>
<reference evidence="2 3" key="1">
    <citation type="submission" date="2024-11" db="EMBL/GenBank/DDBJ databases">
        <title>Chromosome-level genome assembly of Eucalyptus globulus Labill. provides insights into its genome evolution.</title>
        <authorList>
            <person name="Li X."/>
        </authorList>
    </citation>
    <scope>NUCLEOTIDE SEQUENCE [LARGE SCALE GENOMIC DNA]</scope>
    <source>
        <strain evidence="2">CL2024</strain>
        <tissue evidence="2">Fresh tender leaves</tissue>
    </source>
</reference>
<keyword evidence="3" id="KW-1185">Reference proteome</keyword>
<name>A0ABD3JLU7_EUCGL</name>
<evidence type="ECO:0000313" key="2">
    <source>
        <dbReference type="EMBL" id="KAL3728042.1"/>
    </source>
</evidence>
<dbReference type="InterPro" id="IPR038765">
    <property type="entry name" value="Papain-like_cys_pep_sf"/>
</dbReference>
<dbReference type="PROSITE" id="PS51934">
    <property type="entry name" value="LRAT"/>
    <property type="match status" value="1"/>
</dbReference>
<dbReference type="AlphaFoldDB" id="A0ABD3JLU7"/>
<evidence type="ECO:0000313" key="3">
    <source>
        <dbReference type="Proteomes" id="UP001634007"/>
    </source>
</evidence>
<sequence>MHIIKRVLTTSVQLMVEKARPEDMKPGDHIYRYGLYGLYSHHGIYVGDDYVIHFTRTESKTTVLPSLSKQEILPPCPKCEYQKNIKRGVVKTCLDCFRWDGIKLRSLHFYEHRWPLLGYKLTRQGTNTTLLYTRLPNQVVDTACKLHASNGFGNYSLINNNCEHFATFCRTGIRASKQTAFLSDCERKIKEAKEWIMKSLKRN</sequence>
<evidence type="ECO:0000259" key="1">
    <source>
        <dbReference type="PROSITE" id="PS51934"/>
    </source>
</evidence>
<dbReference type="EMBL" id="JBJKBG010000008">
    <property type="protein sequence ID" value="KAL3728042.1"/>
    <property type="molecule type" value="Genomic_DNA"/>
</dbReference>
<proteinExistence type="predicted"/>
<dbReference type="Gene3D" id="3.90.1720.10">
    <property type="entry name" value="endopeptidase domain like (from Nostoc punctiforme)"/>
    <property type="match status" value="1"/>
</dbReference>
<dbReference type="InterPro" id="IPR007053">
    <property type="entry name" value="LRAT_dom"/>
</dbReference>